<dbReference type="GO" id="GO:0030170">
    <property type="term" value="F:pyridoxal phosphate binding"/>
    <property type="evidence" value="ECO:0007669"/>
    <property type="project" value="InterPro"/>
</dbReference>
<accession>A0A0D0PG90</accession>
<comment type="caution">
    <text evidence="3">The sequence shown here is derived from an EMBL/GenBank/DDBJ whole genome shotgun (WGS) entry which is preliminary data.</text>
</comment>
<evidence type="ECO:0000256" key="1">
    <source>
        <dbReference type="RuleBase" id="RU000481"/>
    </source>
</evidence>
<dbReference type="OrthoDB" id="9803354at2"/>
<dbReference type="PANTHER" id="PTHR43510:SF1">
    <property type="entry name" value="AMINOTRANSFERASE FUNCTION, HYPOTHETICAL (EUROFUNG)"/>
    <property type="match status" value="1"/>
</dbReference>
<dbReference type="CDD" id="cd00609">
    <property type="entry name" value="AAT_like"/>
    <property type="match status" value="1"/>
</dbReference>
<dbReference type="EMBL" id="AONG01000005">
    <property type="protein sequence ID" value="KIQ70366.1"/>
    <property type="molecule type" value="Genomic_DNA"/>
</dbReference>
<reference evidence="3 4" key="1">
    <citation type="submission" date="2013-01" db="EMBL/GenBank/DDBJ databases">
        <authorList>
            <person name="Fiebig A."/>
            <person name="Goeker M."/>
            <person name="Klenk H.-P.P."/>
        </authorList>
    </citation>
    <scope>NUCLEOTIDE SEQUENCE [LARGE SCALE GENOMIC DNA]</scope>
    <source>
        <strain evidence="3 4">DSM 24838</strain>
    </source>
</reference>
<dbReference type="AlphaFoldDB" id="A0A0D0PG90"/>
<dbReference type="InterPro" id="IPR004838">
    <property type="entry name" value="NHTrfase_class1_PyrdxlP-BS"/>
</dbReference>
<evidence type="ECO:0000313" key="3">
    <source>
        <dbReference type="EMBL" id="KIQ70366.1"/>
    </source>
</evidence>
<organism evidence="3 4">
    <name type="scientific">Wenxinia marina DSM 24838</name>
    <dbReference type="NCBI Taxonomy" id="1123501"/>
    <lineage>
        <taxon>Bacteria</taxon>
        <taxon>Pseudomonadati</taxon>
        <taxon>Pseudomonadota</taxon>
        <taxon>Alphaproteobacteria</taxon>
        <taxon>Rhodobacterales</taxon>
        <taxon>Roseobacteraceae</taxon>
        <taxon>Wenxinia</taxon>
    </lineage>
</organism>
<comment type="cofactor">
    <cofactor evidence="1">
        <name>pyridoxal 5'-phosphate</name>
        <dbReference type="ChEBI" id="CHEBI:597326"/>
    </cofactor>
</comment>
<sequence>MHIAPFAVEQWMNEWETRVSLNLAETCIHSLTVGEMLALAGAPDAMDEVRELWLGYGEIPGSLRLRTAIAALHARQSPANVMVAHGTIGANHLVYQALVGVGDRVVSVVPSYQQHTSIPESLGADLVRVELDEASGWRLDMERLAEAVTPGTRLVALTNPNNPTGALLPAEELRAVVEIARVAGAWLLCDEVYRGLAPDSTPSVADLYEKGISTSGMSKAFALAGLRVGWIVAPEEVLRRVEIHRDYTTISVGRIDDLLAAVALEAAPAILGHGRDLLAANVARVAEWVAATPGWSWTAPAAGTTALLRYDLPLSSARLCERLATEASVLFTPGSAFGVEGTVRIGCGCAGDVLQAGLARVAEWSRTACEDSSTPVEPAHGERV</sequence>
<keyword evidence="1 3" id="KW-0808">Transferase</keyword>
<dbReference type="InterPro" id="IPR015424">
    <property type="entry name" value="PyrdxlP-dep_Trfase"/>
</dbReference>
<dbReference type="PROSITE" id="PS00105">
    <property type="entry name" value="AA_TRANSFER_CLASS_1"/>
    <property type="match status" value="1"/>
</dbReference>
<keyword evidence="1 3" id="KW-0032">Aminotransferase</keyword>
<dbReference type="eggNOG" id="COG0436">
    <property type="taxonomic scope" value="Bacteria"/>
</dbReference>
<dbReference type="RefSeq" id="WP_018304110.1">
    <property type="nucleotide sequence ID" value="NZ_KB902312.1"/>
</dbReference>
<evidence type="ECO:0000259" key="2">
    <source>
        <dbReference type="Pfam" id="PF00155"/>
    </source>
</evidence>
<dbReference type="GO" id="GO:0008483">
    <property type="term" value="F:transaminase activity"/>
    <property type="evidence" value="ECO:0007669"/>
    <property type="project" value="UniProtKB-KW"/>
</dbReference>
<evidence type="ECO:0000313" key="4">
    <source>
        <dbReference type="Proteomes" id="UP000035100"/>
    </source>
</evidence>
<protein>
    <recommendedName>
        <fullName evidence="1">Aminotransferase</fullName>
        <ecNumber evidence="1">2.6.1.-</ecNumber>
    </recommendedName>
</protein>
<dbReference type="SUPFAM" id="SSF53383">
    <property type="entry name" value="PLP-dependent transferases"/>
    <property type="match status" value="1"/>
</dbReference>
<dbReference type="Gene3D" id="3.90.1150.10">
    <property type="entry name" value="Aspartate Aminotransferase, domain 1"/>
    <property type="match status" value="1"/>
</dbReference>
<dbReference type="InterPro" id="IPR015422">
    <property type="entry name" value="PyrdxlP-dep_Trfase_small"/>
</dbReference>
<comment type="similarity">
    <text evidence="1">Belongs to the class-I pyridoxal-phosphate-dependent aminotransferase family.</text>
</comment>
<name>A0A0D0PG90_9RHOB</name>
<dbReference type="STRING" id="1123501.Wenmar_00742"/>
<dbReference type="PATRIC" id="fig|1123501.6.peg.807"/>
<dbReference type="PANTHER" id="PTHR43510">
    <property type="entry name" value="AMINOTRANSFERASE FUNCTION, HYPOTHETICAL (EUROFUNG)"/>
    <property type="match status" value="1"/>
</dbReference>
<dbReference type="Gene3D" id="3.40.640.10">
    <property type="entry name" value="Type I PLP-dependent aspartate aminotransferase-like (Major domain)"/>
    <property type="match status" value="1"/>
</dbReference>
<dbReference type="EC" id="2.6.1.-" evidence="1"/>
<gene>
    <name evidence="3" type="ORF">Wenmar_00742</name>
</gene>
<dbReference type="InterPro" id="IPR015421">
    <property type="entry name" value="PyrdxlP-dep_Trfase_major"/>
</dbReference>
<keyword evidence="4" id="KW-1185">Reference proteome</keyword>
<proteinExistence type="inferred from homology"/>
<dbReference type="Proteomes" id="UP000035100">
    <property type="component" value="Unassembled WGS sequence"/>
</dbReference>
<dbReference type="Pfam" id="PF00155">
    <property type="entry name" value="Aminotran_1_2"/>
    <property type="match status" value="1"/>
</dbReference>
<feature type="domain" description="Aminotransferase class I/classII large" evidence="2">
    <location>
        <begin position="52"/>
        <end position="351"/>
    </location>
</feature>
<dbReference type="InterPro" id="IPR004839">
    <property type="entry name" value="Aminotransferase_I/II_large"/>
</dbReference>